<accession>A0A6B2LEM6</accession>
<dbReference type="PANTHER" id="PTHR32251">
    <property type="entry name" value="3-OXO-5-ALPHA-STEROID 4-DEHYDROGENASE"/>
    <property type="match status" value="1"/>
</dbReference>
<dbReference type="AlphaFoldDB" id="A0A6B2LEM6"/>
<feature type="transmembrane region" description="Helical" evidence="1">
    <location>
        <begin position="125"/>
        <end position="146"/>
    </location>
</feature>
<evidence type="ECO:0000313" key="2">
    <source>
        <dbReference type="EMBL" id="NDV35513.1"/>
    </source>
</evidence>
<protein>
    <submittedName>
        <fullName evidence="2">Uncharacterized protein</fullName>
    </submittedName>
</protein>
<dbReference type="GO" id="GO:0016020">
    <property type="term" value="C:membrane"/>
    <property type="evidence" value="ECO:0007669"/>
    <property type="project" value="TreeGrafter"/>
</dbReference>
<keyword evidence="1" id="KW-0472">Membrane</keyword>
<evidence type="ECO:0000256" key="1">
    <source>
        <dbReference type="SAM" id="Phobius"/>
    </source>
</evidence>
<dbReference type="PROSITE" id="PS50244">
    <property type="entry name" value="S5A_REDUCTASE"/>
    <property type="match status" value="1"/>
</dbReference>
<feature type="transmembrane region" description="Helical" evidence="1">
    <location>
        <begin position="95"/>
        <end position="113"/>
    </location>
</feature>
<dbReference type="PANTHER" id="PTHR32251:SF17">
    <property type="entry name" value="STEROID 5-ALPHA REDUCTASE C-TERMINAL DOMAIN-CONTAINING PROTEIN"/>
    <property type="match status" value="1"/>
</dbReference>
<reference evidence="2" key="1">
    <citation type="journal article" date="2020" name="J. Eukaryot. Microbiol.">
        <title>De novo Sequencing, Assembly and Annotation of the Transcriptome for the Free-Living Testate Amoeba Arcella intermedia.</title>
        <authorList>
            <person name="Ribeiro G.M."/>
            <person name="Porfirio-Sousa A.L."/>
            <person name="Maurer-Alcala X.X."/>
            <person name="Katz L.A."/>
            <person name="Lahr D.J.G."/>
        </authorList>
    </citation>
    <scope>NUCLEOTIDE SEQUENCE</scope>
</reference>
<dbReference type="Pfam" id="PF06966">
    <property type="entry name" value="DUF1295"/>
    <property type="match status" value="1"/>
</dbReference>
<keyword evidence="1" id="KW-1133">Transmembrane helix</keyword>
<organism evidence="2">
    <name type="scientific">Arcella intermedia</name>
    <dbReference type="NCBI Taxonomy" id="1963864"/>
    <lineage>
        <taxon>Eukaryota</taxon>
        <taxon>Amoebozoa</taxon>
        <taxon>Tubulinea</taxon>
        <taxon>Elardia</taxon>
        <taxon>Arcellinida</taxon>
        <taxon>Sphaerothecina</taxon>
        <taxon>Arcellidae</taxon>
        <taxon>Arcella</taxon>
    </lineage>
</organism>
<proteinExistence type="predicted"/>
<name>A0A6B2LEM6_9EUKA</name>
<feature type="transmembrane region" description="Helical" evidence="1">
    <location>
        <begin position="53"/>
        <end position="74"/>
    </location>
</feature>
<sequence length="254" mass="28578">MSAGVNFLIQFSGWVHSTYTKSERLYDLLGSLGHITSACVTFGTSSQLPKQQLLTGMLVAWSSRLGMFLSYRIWKAGEDSRFVKMRNSPKAMGKMWFGQAVWVLLAGLPVNLVNTAPDSSAQLSWTPTEMLGVFLFSFGFLFETIADFQKLRFRSNPDNKHKFIQHGLWSLSRHPNYFGEICLQLGIYLFALSSLSLPLKAVSGLSPLLTILLLTRVSGIPLLEKQALARWGDSQLYKQYLQNTPLLIPFFGRK</sequence>
<dbReference type="EMBL" id="GIBP01006544">
    <property type="protein sequence ID" value="NDV35513.1"/>
    <property type="molecule type" value="Transcribed_RNA"/>
</dbReference>
<dbReference type="Gene3D" id="1.20.120.1630">
    <property type="match status" value="1"/>
</dbReference>
<dbReference type="InterPro" id="IPR010721">
    <property type="entry name" value="UstE-like"/>
</dbReference>
<keyword evidence="1" id="KW-0812">Transmembrane</keyword>